<evidence type="ECO:0000313" key="2">
    <source>
        <dbReference type="Proteomes" id="UP000660729"/>
    </source>
</evidence>
<reference evidence="1" key="1">
    <citation type="submission" date="2020-04" db="EMBL/GenBank/DDBJ databases">
        <title>Draft genome resource of the tomato pathogen Pseudocercospora fuligena.</title>
        <authorList>
            <person name="Zaccaron A."/>
        </authorList>
    </citation>
    <scope>NUCLEOTIDE SEQUENCE</scope>
    <source>
        <strain evidence="1">PF001</strain>
    </source>
</reference>
<dbReference type="EMBL" id="JABCIY010000148">
    <property type="protein sequence ID" value="KAF7192228.1"/>
    <property type="molecule type" value="Genomic_DNA"/>
</dbReference>
<keyword evidence="2" id="KW-1185">Reference proteome</keyword>
<dbReference type="AlphaFoldDB" id="A0A8H6RJE7"/>
<evidence type="ECO:0008006" key="3">
    <source>
        <dbReference type="Google" id="ProtNLM"/>
    </source>
</evidence>
<dbReference type="InterPro" id="IPR011333">
    <property type="entry name" value="SKP1/BTB/POZ_sf"/>
</dbReference>
<organism evidence="1 2">
    <name type="scientific">Pseudocercospora fuligena</name>
    <dbReference type="NCBI Taxonomy" id="685502"/>
    <lineage>
        <taxon>Eukaryota</taxon>
        <taxon>Fungi</taxon>
        <taxon>Dikarya</taxon>
        <taxon>Ascomycota</taxon>
        <taxon>Pezizomycotina</taxon>
        <taxon>Dothideomycetes</taxon>
        <taxon>Dothideomycetidae</taxon>
        <taxon>Mycosphaerellales</taxon>
        <taxon>Mycosphaerellaceae</taxon>
        <taxon>Pseudocercospora</taxon>
    </lineage>
</organism>
<dbReference type="Gene3D" id="3.30.710.10">
    <property type="entry name" value="Potassium Channel Kv1.1, Chain A"/>
    <property type="match status" value="1"/>
</dbReference>
<dbReference type="Proteomes" id="UP000660729">
    <property type="component" value="Unassembled WGS sequence"/>
</dbReference>
<sequence length="109" mass="11875">MAAVDVVDIDPRGDVVLAVGQQDDGQPIERLRVSSAVLRLTSPAFAVLLGPHFKEGQTLSATSRVEIPLPEDNVEAMRSLCLMLHMQHNQLSPTAKEFLEIAKLSDKVT</sequence>
<evidence type="ECO:0000313" key="1">
    <source>
        <dbReference type="EMBL" id="KAF7192228.1"/>
    </source>
</evidence>
<gene>
    <name evidence="1" type="ORF">HII31_06260</name>
</gene>
<protein>
    <recommendedName>
        <fullName evidence="3">BTB domain-containing protein</fullName>
    </recommendedName>
</protein>
<accession>A0A8H6RJE7</accession>
<proteinExistence type="predicted"/>
<dbReference type="OrthoDB" id="5361286at2759"/>
<name>A0A8H6RJE7_9PEZI</name>
<comment type="caution">
    <text evidence="1">The sequence shown here is derived from an EMBL/GenBank/DDBJ whole genome shotgun (WGS) entry which is preliminary data.</text>
</comment>